<dbReference type="RefSeq" id="WP_141167756.1">
    <property type="nucleotide sequence ID" value="NZ_VHLH01000028.1"/>
</dbReference>
<dbReference type="PANTHER" id="PTHR11384:SF59">
    <property type="entry name" value="LYSOSOMAL COBALAMIN TRANSPORTER ABCD4"/>
    <property type="match status" value="1"/>
</dbReference>
<dbReference type="OrthoDB" id="8233587at2"/>
<feature type="region of interest" description="Disordered" evidence="5">
    <location>
        <begin position="414"/>
        <end position="436"/>
    </location>
</feature>
<evidence type="ECO:0000256" key="6">
    <source>
        <dbReference type="SAM" id="Phobius"/>
    </source>
</evidence>
<evidence type="ECO:0000256" key="1">
    <source>
        <dbReference type="ARBA" id="ARBA00022448"/>
    </source>
</evidence>
<feature type="transmembrane region" description="Helical" evidence="6">
    <location>
        <begin position="137"/>
        <end position="162"/>
    </location>
</feature>
<evidence type="ECO:0000256" key="5">
    <source>
        <dbReference type="SAM" id="MobiDB-lite"/>
    </source>
</evidence>
<reference evidence="7 8" key="1">
    <citation type="submission" date="2019-06" db="EMBL/GenBank/DDBJ databases">
        <authorList>
            <person name="Li M."/>
        </authorList>
    </citation>
    <scope>NUCLEOTIDE SEQUENCE [LARGE SCALE GENOMIC DNA]</scope>
    <source>
        <strain evidence="7 8">BGMRC6574</strain>
    </source>
</reference>
<comment type="caution">
    <text evidence="7">The sequence shown here is derived from an EMBL/GenBank/DDBJ whole genome shotgun (WGS) entry which is preliminary data.</text>
</comment>
<feature type="transmembrane region" description="Helical" evidence="6">
    <location>
        <begin position="61"/>
        <end position="82"/>
    </location>
</feature>
<keyword evidence="3 6" id="KW-1133">Transmembrane helix</keyword>
<dbReference type="Pfam" id="PF05992">
    <property type="entry name" value="SbmA_BacA"/>
    <property type="match status" value="1"/>
</dbReference>
<keyword evidence="1" id="KW-0813">Transport</keyword>
<protein>
    <submittedName>
        <fullName evidence="7">Peptide antibiotic transporter SbmA</fullName>
    </submittedName>
</protein>
<evidence type="ECO:0000256" key="2">
    <source>
        <dbReference type="ARBA" id="ARBA00022692"/>
    </source>
</evidence>
<feature type="transmembrane region" description="Helical" evidence="6">
    <location>
        <begin position="12"/>
        <end position="30"/>
    </location>
</feature>
<evidence type="ECO:0000256" key="3">
    <source>
        <dbReference type="ARBA" id="ARBA00022989"/>
    </source>
</evidence>
<proteinExistence type="predicted"/>
<dbReference type="InterPro" id="IPR050835">
    <property type="entry name" value="ABC_transporter_sub-D"/>
</dbReference>
<dbReference type="GO" id="GO:0005886">
    <property type="term" value="C:plasma membrane"/>
    <property type="evidence" value="ECO:0007669"/>
    <property type="project" value="TreeGrafter"/>
</dbReference>
<dbReference type="EMBL" id="VHLH01000028">
    <property type="protein sequence ID" value="TPW26631.1"/>
    <property type="molecule type" value="Genomic_DNA"/>
</dbReference>
<dbReference type="NCBIfam" id="NF008306">
    <property type="entry name" value="PRK11098.1"/>
    <property type="match status" value="1"/>
</dbReference>
<organism evidence="7 8">
    <name type="scientific">Pararhizobium mangrovi</name>
    <dbReference type="NCBI Taxonomy" id="2590452"/>
    <lineage>
        <taxon>Bacteria</taxon>
        <taxon>Pseudomonadati</taxon>
        <taxon>Pseudomonadota</taxon>
        <taxon>Alphaproteobacteria</taxon>
        <taxon>Hyphomicrobiales</taxon>
        <taxon>Rhizobiaceae</taxon>
        <taxon>Rhizobium/Agrobacterium group</taxon>
        <taxon>Pararhizobium</taxon>
    </lineage>
</organism>
<keyword evidence="2 6" id="KW-0812">Transmembrane</keyword>
<accession>A0A506U0A4</accession>
<dbReference type="GO" id="GO:0015833">
    <property type="term" value="P:peptide transport"/>
    <property type="evidence" value="ECO:0007669"/>
    <property type="project" value="InterPro"/>
</dbReference>
<feature type="transmembrane region" description="Helical" evidence="6">
    <location>
        <begin position="89"/>
        <end position="111"/>
    </location>
</feature>
<gene>
    <name evidence="7" type="primary">sbmA</name>
    <name evidence="7" type="ORF">FJU11_14330</name>
</gene>
<dbReference type="Proteomes" id="UP000320314">
    <property type="component" value="Unassembled WGS sequence"/>
</dbReference>
<feature type="transmembrane region" description="Helical" evidence="6">
    <location>
        <begin position="335"/>
        <end position="355"/>
    </location>
</feature>
<keyword evidence="8" id="KW-1185">Reference proteome</keyword>
<sequence>MFESFFPRPKVFFTSVLVWTAIGVAMWYTVGDSIARAIGIPIGSVDKPIVGLDYFYSPSFIWFYIVFAVWTALFAAFWFVFSPHPWQRWSILGSAFILFTTYFDVQVSVAINNWRRPFFDTFQNALSGKGNVTAGDLYSLILIFFEIAMVAMLIFVVTRFFVSHYVFRWRTAMNDYYMSRWQRVRTIEGASQRVQEDTMRFANITEGLGTSIVSSVMTLIAFLPVLWNLSQYVTELPLVGHIPEPLFTALVFWAAFGTALLAIVGIKLPGLEFKNQRVEAAYRKELVYGEDDAARAQPPTVRDLFSNVRHNYFRLYFHYMYFNVARGLYIQADNIYANLILIPTIVAGKITLGIWQQILTAFGEVSSSFQFLVNSWTTIVDLLSIYKRLRAFEAIFKGGKLSKQDREMLEDSGYAQHIADPSPGESGARGPHEFER</sequence>
<keyword evidence="4 6" id="KW-0472">Membrane</keyword>
<evidence type="ECO:0000313" key="7">
    <source>
        <dbReference type="EMBL" id="TPW26631.1"/>
    </source>
</evidence>
<feature type="transmembrane region" description="Helical" evidence="6">
    <location>
        <begin position="208"/>
        <end position="227"/>
    </location>
</feature>
<dbReference type="InterPro" id="IPR009248">
    <property type="entry name" value="SbmA_BacA"/>
</dbReference>
<dbReference type="PANTHER" id="PTHR11384">
    <property type="entry name" value="ATP-BINDING CASSETTE, SUB-FAMILY D MEMBER"/>
    <property type="match status" value="1"/>
</dbReference>
<name>A0A506U0A4_9HYPH</name>
<evidence type="ECO:0000313" key="8">
    <source>
        <dbReference type="Proteomes" id="UP000320314"/>
    </source>
</evidence>
<dbReference type="GO" id="GO:1904680">
    <property type="term" value="F:peptide transmembrane transporter activity"/>
    <property type="evidence" value="ECO:0007669"/>
    <property type="project" value="InterPro"/>
</dbReference>
<feature type="transmembrane region" description="Helical" evidence="6">
    <location>
        <begin position="247"/>
        <end position="268"/>
    </location>
</feature>
<dbReference type="AlphaFoldDB" id="A0A506U0A4"/>
<evidence type="ECO:0000256" key="4">
    <source>
        <dbReference type="ARBA" id="ARBA00023136"/>
    </source>
</evidence>